<dbReference type="InterPro" id="IPR011032">
    <property type="entry name" value="GroES-like_sf"/>
</dbReference>
<evidence type="ECO:0000313" key="3">
    <source>
        <dbReference type="EMBL" id="CAB4705356.1"/>
    </source>
</evidence>
<dbReference type="InterPro" id="IPR020843">
    <property type="entry name" value="ER"/>
</dbReference>
<dbReference type="CDD" id="cd08241">
    <property type="entry name" value="QOR1"/>
    <property type="match status" value="1"/>
</dbReference>
<dbReference type="EMBL" id="CAEZYF010000002">
    <property type="protein sequence ID" value="CAB4705356.1"/>
    <property type="molecule type" value="Genomic_DNA"/>
</dbReference>
<dbReference type="InterPro" id="IPR013149">
    <property type="entry name" value="ADH-like_C"/>
</dbReference>
<dbReference type="GO" id="GO:0016491">
    <property type="term" value="F:oxidoreductase activity"/>
    <property type="evidence" value="ECO:0007669"/>
    <property type="project" value="InterPro"/>
</dbReference>
<dbReference type="InterPro" id="IPR013154">
    <property type="entry name" value="ADH-like_N"/>
</dbReference>
<gene>
    <name evidence="3" type="ORF">UFOPK2656_00306</name>
    <name evidence="4" type="ORF">UFOPK3099_02188</name>
    <name evidence="5" type="ORF">UFOPK3267_01772</name>
    <name evidence="6" type="ORF">UFOPK3651_00074</name>
    <name evidence="7" type="ORF">UFOPK3931_03352</name>
    <name evidence="2" type="ORF">UFOPK4189_00303</name>
</gene>
<dbReference type="AlphaFoldDB" id="A0A6J7GRN1"/>
<dbReference type="EMBL" id="CAFBOL010000170">
    <property type="protein sequence ID" value="CAB5020968.1"/>
    <property type="molecule type" value="Genomic_DNA"/>
</dbReference>
<evidence type="ECO:0000313" key="5">
    <source>
        <dbReference type="EMBL" id="CAB4851867.1"/>
    </source>
</evidence>
<evidence type="ECO:0000259" key="1">
    <source>
        <dbReference type="SMART" id="SM00829"/>
    </source>
</evidence>
<dbReference type="EMBL" id="CAFBMT010000001">
    <property type="protein sequence ID" value="CAB4909606.1"/>
    <property type="molecule type" value="Genomic_DNA"/>
</dbReference>
<feature type="domain" description="Enoyl reductase (ER)" evidence="1">
    <location>
        <begin position="20"/>
        <end position="331"/>
    </location>
</feature>
<dbReference type="InterPro" id="IPR036291">
    <property type="entry name" value="NAD(P)-bd_dom_sf"/>
</dbReference>
<evidence type="ECO:0000313" key="2">
    <source>
        <dbReference type="EMBL" id="CAB4362525.1"/>
    </source>
</evidence>
<name>A0A6J7GRN1_9ZZZZ</name>
<dbReference type="EMBL" id="CAESGF010000002">
    <property type="protein sequence ID" value="CAB4362525.1"/>
    <property type="molecule type" value="Genomic_DNA"/>
</dbReference>
<dbReference type="PANTHER" id="PTHR43677:SF4">
    <property type="entry name" value="QUINONE OXIDOREDUCTASE-LIKE PROTEIN 2"/>
    <property type="match status" value="1"/>
</dbReference>
<evidence type="ECO:0000313" key="6">
    <source>
        <dbReference type="EMBL" id="CAB4909606.1"/>
    </source>
</evidence>
<dbReference type="PANTHER" id="PTHR43677">
    <property type="entry name" value="SHORT-CHAIN DEHYDROGENASE/REDUCTASE"/>
    <property type="match status" value="1"/>
</dbReference>
<protein>
    <submittedName>
        <fullName evidence="6">Unannotated protein</fullName>
    </submittedName>
</protein>
<dbReference type="Pfam" id="PF08240">
    <property type="entry name" value="ADH_N"/>
    <property type="match status" value="1"/>
</dbReference>
<reference evidence="6" key="1">
    <citation type="submission" date="2020-05" db="EMBL/GenBank/DDBJ databases">
        <authorList>
            <person name="Chiriac C."/>
            <person name="Salcher M."/>
            <person name="Ghai R."/>
            <person name="Kavagutti S V."/>
        </authorList>
    </citation>
    <scope>NUCLEOTIDE SEQUENCE</scope>
</reference>
<dbReference type="EMBL" id="CAFBIY010000100">
    <property type="protein sequence ID" value="CAB4851867.1"/>
    <property type="molecule type" value="Genomic_DNA"/>
</dbReference>
<dbReference type="SUPFAM" id="SSF51735">
    <property type="entry name" value="NAD(P)-binding Rossmann-fold domains"/>
    <property type="match status" value="1"/>
</dbReference>
<dbReference type="SUPFAM" id="SSF50129">
    <property type="entry name" value="GroES-like"/>
    <property type="match status" value="1"/>
</dbReference>
<dbReference type="Gene3D" id="3.90.180.10">
    <property type="entry name" value="Medium-chain alcohol dehydrogenases, catalytic domain"/>
    <property type="match status" value="1"/>
</dbReference>
<dbReference type="InterPro" id="IPR051397">
    <property type="entry name" value="Zn-ADH-like_protein"/>
</dbReference>
<evidence type="ECO:0000313" key="4">
    <source>
        <dbReference type="EMBL" id="CAB4831981.1"/>
    </source>
</evidence>
<sequence length="333" mass="34576">MYSFALPSSDMRAVSCSAFGPVADVVVKEHPSPALPAGWVRIAVRAAGVNFVDGLMVQGLYQAKPALPFVPGGELAGVISELGEGVTSHAIGDRVCAILPWGGFAEEVAVPHQMAMPSPSTLTDAQAATFVQSYGTSWFALRHRVQAQAGQSLLVLGAGGGVGLAAVDIGRMLGVRVIAAASSSDKRDLAVQFGAESVIDTSSEDLKTRARELSGGGVDLVYDPVGGSLAEPAVRALADDGQYLVVGFAAGEIPRLPLNLVLLGNRRIVGVNWGGWFRGHLAENAAMLADMVAAVERGELHPVAPTEYAFADAARALDDQVQRRVAGKSALIL</sequence>
<proteinExistence type="predicted"/>
<dbReference type="SMART" id="SM00829">
    <property type="entry name" value="PKS_ER"/>
    <property type="match status" value="1"/>
</dbReference>
<dbReference type="EMBL" id="CAFAAV010000201">
    <property type="protein sequence ID" value="CAB4831981.1"/>
    <property type="molecule type" value="Genomic_DNA"/>
</dbReference>
<accession>A0A6J7GRN1</accession>
<dbReference type="Pfam" id="PF00107">
    <property type="entry name" value="ADH_zinc_N"/>
    <property type="match status" value="1"/>
</dbReference>
<dbReference type="Gene3D" id="3.40.50.720">
    <property type="entry name" value="NAD(P)-binding Rossmann-like Domain"/>
    <property type="match status" value="1"/>
</dbReference>
<organism evidence="6">
    <name type="scientific">freshwater metagenome</name>
    <dbReference type="NCBI Taxonomy" id="449393"/>
    <lineage>
        <taxon>unclassified sequences</taxon>
        <taxon>metagenomes</taxon>
        <taxon>ecological metagenomes</taxon>
    </lineage>
</organism>
<evidence type="ECO:0000313" key="7">
    <source>
        <dbReference type="EMBL" id="CAB5020968.1"/>
    </source>
</evidence>